<proteinExistence type="predicted"/>
<feature type="signal peptide" evidence="1">
    <location>
        <begin position="1"/>
        <end position="16"/>
    </location>
</feature>
<dbReference type="AlphaFoldDB" id="A0A6B0UAH1"/>
<sequence>MVAIFVSLLGLVPLFCSHVSRLPHHCHSCAWHVPPQQVIEPEDLDVHWVSPCMESHLFSACLATWLLFHRAPRCVSFPLKWASC</sequence>
<evidence type="ECO:0000256" key="1">
    <source>
        <dbReference type="SAM" id="SignalP"/>
    </source>
</evidence>
<protein>
    <submittedName>
        <fullName evidence="2">Putative secreted protein</fullName>
    </submittedName>
</protein>
<reference evidence="2" key="1">
    <citation type="submission" date="2019-12" db="EMBL/GenBank/DDBJ databases">
        <title>An insight into the sialome of adult female Ixodes ricinus ticks feeding for 6 days.</title>
        <authorList>
            <person name="Perner J."/>
            <person name="Ribeiro J.M.C."/>
        </authorList>
    </citation>
    <scope>NUCLEOTIDE SEQUENCE</scope>
    <source>
        <strain evidence="2">Semi-engorged</strain>
        <tissue evidence="2">Salivary glands</tissue>
    </source>
</reference>
<evidence type="ECO:0000313" key="2">
    <source>
        <dbReference type="EMBL" id="MXU85116.1"/>
    </source>
</evidence>
<keyword evidence="1" id="KW-0732">Signal</keyword>
<organism evidence="2">
    <name type="scientific">Ixodes ricinus</name>
    <name type="common">Common tick</name>
    <name type="synonym">Acarus ricinus</name>
    <dbReference type="NCBI Taxonomy" id="34613"/>
    <lineage>
        <taxon>Eukaryota</taxon>
        <taxon>Metazoa</taxon>
        <taxon>Ecdysozoa</taxon>
        <taxon>Arthropoda</taxon>
        <taxon>Chelicerata</taxon>
        <taxon>Arachnida</taxon>
        <taxon>Acari</taxon>
        <taxon>Parasitiformes</taxon>
        <taxon>Ixodida</taxon>
        <taxon>Ixodoidea</taxon>
        <taxon>Ixodidae</taxon>
        <taxon>Ixodinae</taxon>
        <taxon>Ixodes</taxon>
    </lineage>
</organism>
<dbReference type="EMBL" id="GIFC01003033">
    <property type="protein sequence ID" value="MXU85116.1"/>
    <property type="molecule type" value="Transcribed_RNA"/>
</dbReference>
<accession>A0A6B0UAH1</accession>
<feature type="chain" id="PRO_5025366251" evidence="1">
    <location>
        <begin position="17"/>
        <end position="84"/>
    </location>
</feature>
<name>A0A6B0UAH1_IXORI</name>